<dbReference type="GO" id="GO:0000160">
    <property type="term" value="P:phosphorelay signal transduction system"/>
    <property type="evidence" value="ECO:0007669"/>
    <property type="project" value="InterPro"/>
</dbReference>
<accession>A0A396RZZ3</accession>
<evidence type="ECO:0000259" key="5">
    <source>
        <dbReference type="PROSITE" id="PS51755"/>
    </source>
</evidence>
<feature type="domain" description="OmpR/PhoB-type" evidence="5">
    <location>
        <begin position="28"/>
        <end position="125"/>
    </location>
</feature>
<protein>
    <submittedName>
        <fullName evidence="6">CadC family transcriptional regulator</fullName>
    </submittedName>
</protein>
<comment type="caution">
    <text evidence="6">The sequence shown here is derived from an EMBL/GenBank/DDBJ whole genome shotgun (WGS) entry which is preliminary data.</text>
</comment>
<keyword evidence="1 2" id="KW-0238">DNA-binding</keyword>
<dbReference type="InterPro" id="IPR001867">
    <property type="entry name" value="OmpR/PhoB-type_DNA-bd"/>
</dbReference>
<keyword evidence="7" id="KW-1185">Reference proteome</keyword>
<dbReference type="InterPro" id="IPR036388">
    <property type="entry name" value="WH-like_DNA-bd_sf"/>
</dbReference>
<evidence type="ECO:0000256" key="4">
    <source>
        <dbReference type="SAM" id="Phobius"/>
    </source>
</evidence>
<keyword evidence="4" id="KW-0812">Transmembrane</keyword>
<evidence type="ECO:0000256" key="1">
    <source>
        <dbReference type="ARBA" id="ARBA00023125"/>
    </source>
</evidence>
<evidence type="ECO:0000256" key="3">
    <source>
        <dbReference type="SAM" id="MobiDB-lite"/>
    </source>
</evidence>
<evidence type="ECO:0000256" key="2">
    <source>
        <dbReference type="PROSITE-ProRule" id="PRU01091"/>
    </source>
</evidence>
<dbReference type="Pfam" id="PF00486">
    <property type="entry name" value="Trans_reg_C"/>
    <property type="match status" value="1"/>
</dbReference>
<evidence type="ECO:0000313" key="6">
    <source>
        <dbReference type="EMBL" id="RHW20073.1"/>
    </source>
</evidence>
<feature type="transmembrane region" description="Helical" evidence="4">
    <location>
        <begin position="166"/>
        <end position="185"/>
    </location>
</feature>
<organism evidence="6 7">
    <name type="scientific">Pseudomonas jilinensis</name>
    <dbReference type="NCBI Taxonomy" id="2078689"/>
    <lineage>
        <taxon>Bacteria</taxon>
        <taxon>Pseudomonadati</taxon>
        <taxon>Pseudomonadota</taxon>
        <taxon>Gammaproteobacteria</taxon>
        <taxon>Pseudomonadales</taxon>
        <taxon>Pseudomonadaceae</taxon>
        <taxon>Pseudomonas</taxon>
    </lineage>
</organism>
<feature type="DNA-binding region" description="OmpR/PhoB-type" evidence="2">
    <location>
        <begin position="28"/>
        <end position="125"/>
    </location>
</feature>
<dbReference type="EMBL" id="QJSA01000015">
    <property type="protein sequence ID" value="RHW20073.1"/>
    <property type="molecule type" value="Genomic_DNA"/>
</dbReference>
<dbReference type="InterPro" id="IPR016032">
    <property type="entry name" value="Sig_transdc_resp-reg_C-effctor"/>
</dbReference>
<dbReference type="SMART" id="SM00862">
    <property type="entry name" value="Trans_reg_C"/>
    <property type="match status" value="1"/>
</dbReference>
<sequence>MNAPQTSSASQEPVTPLGQLLLRTGREGRCVCFCPSLFQVVIRQPEVPEERIELGYAGSRLLERLLKVPGEVVTREELMAYAWPDRVVGQGSLNQQIYSLRQLFCDEKGREIIQTLPRRGYQFNPQYIIQQSTIAPAPPQPPKPGSELAPGPTQSSAITPRRPQRYWLAGALLGLALIGLIFNLWPHSAQQIQAQELSIRELQHGPIQIRLFAIDHASLDALEPLASTLAQRLPQDHTSPRLLTLDLHGSYYRVLCEHGGNASALMVHRGQFEQLDIGQLRWCQP</sequence>
<dbReference type="AlphaFoldDB" id="A0A396RZZ3"/>
<keyword evidence="4" id="KW-1133">Transmembrane helix</keyword>
<evidence type="ECO:0000313" key="7">
    <source>
        <dbReference type="Proteomes" id="UP000265745"/>
    </source>
</evidence>
<gene>
    <name evidence="6" type="ORF">C2846_15750</name>
</gene>
<dbReference type="Gene3D" id="1.10.10.10">
    <property type="entry name" value="Winged helix-like DNA-binding domain superfamily/Winged helix DNA-binding domain"/>
    <property type="match status" value="1"/>
</dbReference>
<dbReference type="RefSeq" id="WP_119701927.1">
    <property type="nucleotide sequence ID" value="NZ_QJSA01000015.1"/>
</dbReference>
<keyword evidence="4" id="KW-0472">Membrane</keyword>
<reference evidence="6 7" key="1">
    <citation type="submission" date="2018-06" db="EMBL/GenBank/DDBJ databases">
        <title>Pseudomonas jilinensis sp. nov., isolated from the production water of Jilin Oilfield in China.</title>
        <authorList>
            <person name="Wang J."/>
        </authorList>
    </citation>
    <scope>NUCLEOTIDE SEQUENCE [LARGE SCALE GENOMIC DNA]</scope>
    <source>
        <strain evidence="6 7">JS15-10A1</strain>
    </source>
</reference>
<dbReference type="OrthoDB" id="799930at2"/>
<dbReference type="CDD" id="cd00383">
    <property type="entry name" value="trans_reg_C"/>
    <property type="match status" value="1"/>
</dbReference>
<dbReference type="SUPFAM" id="SSF46894">
    <property type="entry name" value="C-terminal effector domain of the bipartite response regulators"/>
    <property type="match status" value="1"/>
</dbReference>
<feature type="region of interest" description="Disordered" evidence="3">
    <location>
        <begin position="134"/>
        <end position="159"/>
    </location>
</feature>
<dbReference type="Proteomes" id="UP000265745">
    <property type="component" value="Unassembled WGS sequence"/>
</dbReference>
<dbReference type="PROSITE" id="PS51755">
    <property type="entry name" value="OMPR_PHOB"/>
    <property type="match status" value="1"/>
</dbReference>
<dbReference type="GO" id="GO:0003677">
    <property type="term" value="F:DNA binding"/>
    <property type="evidence" value="ECO:0007669"/>
    <property type="project" value="UniProtKB-UniRule"/>
</dbReference>
<proteinExistence type="predicted"/>
<dbReference type="GO" id="GO:0006355">
    <property type="term" value="P:regulation of DNA-templated transcription"/>
    <property type="evidence" value="ECO:0007669"/>
    <property type="project" value="InterPro"/>
</dbReference>
<name>A0A396RZZ3_9PSED</name>